<dbReference type="InterPro" id="IPR040258">
    <property type="entry name" value="Spt16"/>
</dbReference>
<keyword evidence="4" id="KW-1185">Reference proteome</keyword>
<sequence>MNLKAFKKKLRVLYANWEKNNQDLWGSSEVLLISSSPISSSNTVSSRFYVWLLGYVFADTIAIFTLKEIHFICNRKHASQLKSLTSTAEEAVHAQLVVHVKAKGDDGDMIMDRVLSDLKLRQKCKYILLSYPKNKSECDEQNPSSPLIVGHVVGESPASKLLFSTSLKKKVNEFQTVDVKDRLSRFAPARVDNDVDENKEQQIPVREQVVWGFKYTEDDPGWLLDDWLLDDSTCRRRHSRRHSTKVEAVYSVDNDVDENKEQQQAEEKILLAEVEGRDDSTLRRRHNTKVEAVYSVDNDVDENKEQQVPVREQVVWGFKYTEDDPCWLLDDWLLDDSTCRRRHSTKVEAVYSVDNDVDENKEQQVPVREQGVWGFKYTEDDPGWLLDDSSERDGKICMQQAEEKILLAEVEGRDDSTLRRRHSTKVEAVYSVDNDVDENKEQQVPVREQVVSGFKYTEDDPGWLLDDWLLDDSSERDGKICMQPLSKEAEEKILLVEVKGQDDNDSTCRRRHSTKVEAVYSEATDATTGLDEASEWILV</sequence>
<proteinExistence type="inferred from homology"/>
<comment type="similarity">
    <text evidence="1">Belongs to the peptidase M24 family. SPT16 subfamily.</text>
</comment>
<protein>
    <recommendedName>
        <fullName evidence="1">FACT complex subunit</fullName>
    </recommendedName>
</protein>
<dbReference type="Pfam" id="PF14826">
    <property type="entry name" value="FACT-Spt16_Nlob"/>
    <property type="match status" value="1"/>
</dbReference>
<dbReference type="GO" id="GO:0006368">
    <property type="term" value="P:transcription elongation by RNA polymerase II"/>
    <property type="evidence" value="ECO:0007669"/>
    <property type="project" value="TreeGrafter"/>
</dbReference>
<evidence type="ECO:0000313" key="3">
    <source>
        <dbReference type="EMBL" id="KAF9624032.1"/>
    </source>
</evidence>
<dbReference type="EMBL" id="JADFTS010000001">
    <property type="protein sequence ID" value="KAF9624032.1"/>
    <property type="molecule type" value="Genomic_DNA"/>
</dbReference>
<evidence type="ECO:0000256" key="1">
    <source>
        <dbReference type="RuleBase" id="RU367052"/>
    </source>
</evidence>
<dbReference type="GO" id="GO:0035101">
    <property type="term" value="C:FACT complex"/>
    <property type="evidence" value="ECO:0007669"/>
    <property type="project" value="UniProtKB-UniRule"/>
</dbReference>
<dbReference type="SMART" id="SM01285">
    <property type="entry name" value="FACT-Spt16_Nlob"/>
    <property type="match status" value="1"/>
</dbReference>
<dbReference type="OrthoDB" id="1301824at2759"/>
<comment type="subunit">
    <text evidence="1">Component of the FACT complex.</text>
</comment>
<gene>
    <name evidence="3" type="ORF">IFM89_007730</name>
</gene>
<dbReference type="InterPro" id="IPR029149">
    <property type="entry name" value="Creatin/AminoP/Spt16_N"/>
</dbReference>
<dbReference type="Proteomes" id="UP000631114">
    <property type="component" value="Unassembled WGS sequence"/>
</dbReference>
<keyword evidence="1" id="KW-0227">DNA damage</keyword>
<keyword evidence="1" id="KW-0539">Nucleus</keyword>
<accession>A0A835IXH1</accession>
<dbReference type="PANTHER" id="PTHR13980:SF21">
    <property type="entry name" value="FACT COMPLEX SUBUNIT"/>
    <property type="match status" value="1"/>
</dbReference>
<reference evidence="3 4" key="1">
    <citation type="submission" date="2020-10" db="EMBL/GenBank/DDBJ databases">
        <title>The Coptis chinensis genome and diversification of protoberbering-type alkaloids.</title>
        <authorList>
            <person name="Wang B."/>
            <person name="Shu S."/>
            <person name="Song C."/>
            <person name="Liu Y."/>
        </authorList>
    </citation>
    <scope>NUCLEOTIDE SEQUENCE [LARGE SCALE GENOMIC DNA]</scope>
    <source>
        <strain evidence="3">HL-2020</strain>
        <tissue evidence="3">Leaf</tissue>
    </source>
</reference>
<feature type="domain" description="FACT complex subunit SPT16 N-terminal lobe" evidence="2">
    <location>
        <begin position="1"/>
        <end position="183"/>
    </location>
</feature>
<dbReference type="GO" id="GO:0006281">
    <property type="term" value="P:DNA repair"/>
    <property type="evidence" value="ECO:0007669"/>
    <property type="project" value="UniProtKB-UniRule"/>
</dbReference>
<dbReference type="GO" id="GO:0031491">
    <property type="term" value="F:nucleosome binding"/>
    <property type="evidence" value="ECO:0007669"/>
    <property type="project" value="TreeGrafter"/>
</dbReference>
<dbReference type="GO" id="GO:0006260">
    <property type="term" value="P:DNA replication"/>
    <property type="evidence" value="ECO:0007669"/>
    <property type="project" value="UniProtKB-KW"/>
</dbReference>
<keyword evidence="1" id="KW-0235">DNA replication</keyword>
<dbReference type="Gene3D" id="3.40.350.10">
    <property type="entry name" value="Creatinase/prolidase N-terminal domain"/>
    <property type="match status" value="1"/>
</dbReference>
<keyword evidence="1" id="KW-0804">Transcription</keyword>
<comment type="subcellular location">
    <subcellularLocation>
        <location evidence="1">Nucleus</location>
    </subcellularLocation>
    <subcellularLocation>
        <location evidence="1">Chromosome</location>
    </subcellularLocation>
</comment>
<dbReference type="InterPro" id="IPR029148">
    <property type="entry name" value="FACT-SPT16_Nlobe"/>
</dbReference>
<dbReference type="AlphaFoldDB" id="A0A835IXH1"/>
<name>A0A835IXH1_9MAGN</name>
<evidence type="ECO:0000313" key="4">
    <source>
        <dbReference type="Proteomes" id="UP000631114"/>
    </source>
</evidence>
<keyword evidence="1" id="KW-0158">Chromosome</keyword>
<evidence type="ECO:0000259" key="2">
    <source>
        <dbReference type="SMART" id="SM01285"/>
    </source>
</evidence>
<keyword evidence="1" id="KW-0805">Transcription regulation</keyword>
<keyword evidence="1" id="KW-0234">DNA repair</keyword>
<comment type="function">
    <text evidence="1">Component of the FACT complex, a general chromatin factor that acts to reorganize nucleosomes. The FACT complex is involved in multiple processes that require DNA as a template such as mRNA elongation, DNA replication and DNA repair. During transcription elongation the FACT complex acts as a histone chaperone that both destabilizes and restores nucleosomal structure. It facilitates the passage of RNA polymerase II and transcription by promoting the dissociation of one histone H2A-H2B dimer from the nucleosome, then subsequently promotes the reestablishment of the nucleosome following the passage of RNA polymerase II.</text>
</comment>
<comment type="caution">
    <text evidence="3">The sequence shown here is derived from an EMBL/GenBank/DDBJ whole genome shotgun (WGS) entry which is preliminary data.</text>
</comment>
<dbReference type="PANTHER" id="PTHR13980">
    <property type="entry name" value="CDC68 RELATED"/>
    <property type="match status" value="1"/>
</dbReference>
<organism evidence="3 4">
    <name type="scientific">Coptis chinensis</name>
    <dbReference type="NCBI Taxonomy" id="261450"/>
    <lineage>
        <taxon>Eukaryota</taxon>
        <taxon>Viridiplantae</taxon>
        <taxon>Streptophyta</taxon>
        <taxon>Embryophyta</taxon>
        <taxon>Tracheophyta</taxon>
        <taxon>Spermatophyta</taxon>
        <taxon>Magnoliopsida</taxon>
        <taxon>Ranunculales</taxon>
        <taxon>Ranunculaceae</taxon>
        <taxon>Coptidoideae</taxon>
        <taxon>Coptis</taxon>
    </lineage>
</organism>